<dbReference type="FunFam" id="3.20.20.105:FF:000007">
    <property type="entry name" value="Queuine tRNA-ribosyltransferase accessory subunit 2"/>
    <property type="match status" value="1"/>
</dbReference>
<feature type="compositionally biased region" description="Gly residues" evidence="6">
    <location>
        <begin position="449"/>
        <end position="470"/>
    </location>
</feature>
<dbReference type="PANTHER" id="PTHR46064:SF1">
    <property type="entry name" value="QUEUINE TRNA-RIBOSYLTRANSFERASE ACCESSORY SUBUNIT 2"/>
    <property type="match status" value="1"/>
</dbReference>
<evidence type="ECO:0000256" key="2">
    <source>
        <dbReference type="ARBA" id="ARBA00022694"/>
    </source>
</evidence>
<comment type="subunit">
    <text evidence="5">Heterodimer of a catalytic subunit and an accessory subunit.</text>
</comment>
<feature type="binding site" evidence="5">
    <location>
        <position position="357"/>
    </location>
    <ligand>
        <name>Zn(2+)</name>
        <dbReference type="ChEBI" id="CHEBI:29105"/>
    </ligand>
</feature>
<gene>
    <name evidence="8" type="ORF">C8A01DRAFT_16558</name>
</gene>
<keyword evidence="4 5" id="KW-0862">Zinc</keyword>
<feature type="domain" description="tRNA-guanine(15) transglycosylase-like" evidence="7">
    <location>
        <begin position="27"/>
        <end position="417"/>
    </location>
</feature>
<dbReference type="GO" id="GO:0046872">
    <property type="term" value="F:metal ion binding"/>
    <property type="evidence" value="ECO:0007669"/>
    <property type="project" value="UniProtKB-KW"/>
</dbReference>
<dbReference type="InterPro" id="IPR028592">
    <property type="entry name" value="QTRTD1"/>
</dbReference>
<evidence type="ECO:0000259" key="7">
    <source>
        <dbReference type="Pfam" id="PF01702"/>
    </source>
</evidence>
<organism evidence="8 9">
    <name type="scientific">Parachaetomium inaequale</name>
    <dbReference type="NCBI Taxonomy" id="2588326"/>
    <lineage>
        <taxon>Eukaryota</taxon>
        <taxon>Fungi</taxon>
        <taxon>Dikarya</taxon>
        <taxon>Ascomycota</taxon>
        <taxon>Pezizomycotina</taxon>
        <taxon>Sordariomycetes</taxon>
        <taxon>Sordariomycetidae</taxon>
        <taxon>Sordariales</taxon>
        <taxon>Chaetomiaceae</taxon>
        <taxon>Parachaetomium</taxon>
    </lineage>
</organism>
<dbReference type="Pfam" id="PF01702">
    <property type="entry name" value="TGT"/>
    <property type="match status" value="1"/>
</dbReference>
<feature type="region of interest" description="Disordered" evidence="6">
    <location>
        <begin position="316"/>
        <end position="336"/>
    </location>
</feature>
<reference evidence="9" key="1">
    <citation type="journal article" date="2023" name="Mol. Phylogenet. Evol.">
        <title>Genome-scale phylogeny and comparative genomics of the fungal order Sordariales.</title>
        <authorList>
            <person name="Hensen N."/>
            <person name="Bonometti L."/>
            <person name="Westerberg I."/>
            <person name="Brannstrom I.O."/>
            <person name="Guillou S."/>
            <person name="Cros-Aarteil S."/>
            <person name="Calhoun S."/>
            <person name="Haridas S."/>
            <person name="Kuo A."/>
            <person name="Mondo S."/>
            <person name="Pangilinan J."/>
            <person name="Riley R."/>
            <person name="LaButti K."/>
            <person name="Andreopoulos B."/>
            <person name="Lipzen A."/>
            <person name="Chen C."/>
            <person name="Yan M."/>
            <person name="Daum C."/>
            <person name="Ng V."/>
            <person name="Clum A."/>
            <person name="Steindorff A."/>
            <person name="Ohm R.A."/>
            <person name="Martin F."/>
            <person name="Silar P."/>
            <person name="Natvig D.O."/>
            <person name="Lalanne C."/>
            <person name="Gautier V."/>
            <person name="Ament-Velasquez S.L."/>
            <person name="Kruys A."/>
            <person name="Hutchinson M.I."/>
            <person name="Powell A.J."/>
            <person name="Barry K."/>
            <person name="Miller A.N."/>
            <person name="Grigoriev I.V."/>
            <person name="Debuchy R."/>
            <person name="Gladieux P."/>
            <person name="Hiltunen Thoren M."/>
            <person name="Johannesson H."/>
        </authorList>
    </citation>
    <scope>NUCLEOTIDE SEQUENCE [LARGE SCALE GENOMIC DNA]</scope>
    <source>
        <strain evidence="9">CBS 284.82</strain>
    </source>
</reference>
<comment type="similarity">
    <text evidence="5">Belongs to the queuine tRNA-ribosyltransferase family. QTRT2 subfamily.</text>
</comment>
<accession>A0AAN6SRK7</accession>
<dbReference type="Proteomes" id="UP001303115">
    <property type="component" value="Unassembled WGS sequence"/>
</dbReference>
<dbReference type="GO" id="GO:0008479">
    <property type="term" value="F:tRNA-guanosine(34) queuine transglycosylase activity"/>
    <property type="evidence" value="ECO:0007669"/>
    <property type="project" value="UniProtKB-UniRule"/>
</dbReference>
<dbReference type="Gene3D" id="3.20.20.105">
    <property type="entry name" value="Queuine tRNA-ribosyltransferase-like"/>
    <property type="match status" value="1"/>
</dbReference>
<comment type="cofactor">
    <cofactor evidence="5">
        <name>Zn(2+)</name>
        <dbReference type="ChEBI" id="CHEBI:29105"/>
    </cofactor>
    <text evidence="5">Binds 1 zinc ion per subunit.</text>
</comment>
<sequence length="479" mass="50874">MTVDTQNSNSAAMRFEVLKGALKDGVAARVGRLAFSGRLPIDTPNSLAMASRGALPHLTPDNVGKHLQAGGAYMALEDFIERPQRYSKRTPPIYTTPTTPKHTTRLHSFTAMPQSVTTVLGARRVPAVNSPMGNTNASISVFTSTGFQVLTTREYLSAVTALAPDIAIPLTDLPHSPITPNSKRALRMAERTDEWAVEWFASLAESTTTIPQRTATFAPVLPISYSIQWEYIARLAEDYLPTGQLSGLAIYDPDLLPDLAEHAPALLPLPRLSLSNPPTPHHILRQIALGVDLFALPFINTISDAGLALSFSFPPPPPSPSGGTTTSGLSPLATDLSHPSHATSLTPLSQNCTCYACTAHHRAYIHHLLAAREMLGWTLLQIHNHAVMADFFAGVRAALAQGQEAFEEVARQFSLAYEPDFPEGVAERPRARGYHYRSVGGGEGRRNKGGGGRGGGGGGGGRGGGGGGGKVDGEKSIGG</sequence>
<dbReference type="InterPro" id="IPR002616">
    <property type="entry name" value="tRNA_ribo_trans-like"/>
</dbReference>
<proteinExistence type="inferred from homology"/>
<comment type="caution">
    <text evidence="8">The sequence shown here is derived from an EMBL/GenBank/DDBJ whole genome shotgun (WGS) entry which is preliminary data.</text>
</comment>
<feature type="binding site" evidence="5">
    <location>
        <position position="354"/>
    </location>
    <ligand>
        <name>Zn(2+)</name>
        <dbReference type="ChEBI" id="CHEBI:29105"/>
    </ligand>
</feature>
<feature type="binding site" evidence="5">
    <location>
        <position position="383"/>
    </location>
    <ligand>
        <name>Zn(2+)</name>
        <dbReference type="ChEBI" id="CHEBI:29105"/>
    </ligand>
</feature>
<comment type="subcellular location">
    <subcellularLocation>
        <location evidence="5">Cytoplasm</location>
    </subcellularLocation>
</comment>
<dbReference type="NCBIfam" id="TIGR00449">
    <property type="entry name" value="tgt_general"/>
    <property type="match status" value="1"/>
</dbReference>
<protein>
    <recommendedName>
        <fullName evidence="5">Queuine tRNA-ribosyltransferase accessory subunit 2</fullName>
    </recommendedName>
    <alternativeName>
        <fullName evidence="5">Queuine tRNA-ribosyltransferase domain-containing protein 1</fullName>
    </alternativeName>
</protein>
<evidence type="ECO:0000313" key="9">
    <source>
        <dbReference type="Proteomes" id="UP001303115"/>
    </source>
</evidence>
<comment type="function">
    <text evidence="5">Non-catalytic subunit of the queuine tRNA-ribosyltransferase (TGT) that catalyzes the base-exchange of a guanine (G) residue with queuine (Q) at position 34 (anticodon wobble position) in tRNAs with GU(N) anticodons (tRNA-Asp, -Asn, -His and -Tyr), resulting in the hypermodified nucleoside queuosine (7-(((4,5-cis-dihydroxy-2-cyclopenten-1-yl)amino)methyl)-7-deazaguanosine).</text>
</comment>
<keyword evidence="9" id="KW-1185">Reference proteome</keyword>
<evidence type="ECO:0000256" key="5">
    <source>
        <dbReference type="HAMAP-Rule" id="MF_03043"/>
    </source>
</evidence>
<keyword evidence="1 5" id="KW-0963">Cytoplasm</keyword>
<dbReference type="GO" id="GO:0006400">
    <property type="term" value="P:tRNA modification"/>
    <property type="evidence" value="ECO:0007669"/>
    <property type="project" value="InterPro"/>
</dbReference>
<keyword evidence="2 5" id="KW-0819">tRNA processing</keyword>
<evidence type="ECO:0000256" key="6">
    <source>
        <dbReference type="SAM" id="MobiDB-lite"/>
    </source>
</evidence>
<feature type="region of interest" description="Disordered" evidence="6">
    <location>
        <begin position="426"/>
        <end position="479"/>
    </location>
</feature>
<name>A0AAN6SRK7_9PEZI</name>
<dbReference type="HAMAP" id="MF_03043">
    <property type="entry name" value="QTRT2"/>
    <property type="match status" value="1"/>
</dbReference>
<dbReference type="GO" id="GO:0005737">
    <property type="term" value="C:cytoplasm"/>
    <property type="evidence" value="ECO:0007669"/>
    <property type="project" value="UniProtKB-SubCell"/>
</dbReference>
<dbReference type="EMBL" id="MU854400">
    <property type="protein sequence ID" value="KAK4039443.1"/>
    <property type="molecule type" value="Genomic_DNA"/>
</dbReference>
<evidence type="ECO:0000256" key="4">
    <source>
        <dbReference type="ARBA" id="ARBA00022833"/>
    </source>
</evidence>
<dbReference type="InterPro" id="IPR050852">
    <property type="entry name" value="Queuine_tRNA-ribosyltrfase"/>
</dbReference>
<evidence type="ECO:0000313" key="8">
    <source>
        <dbReference type="EMBL" id="KAK4039443.1"/>
    </source>
</evidence>
<feature type="compositionally biased region" description="Low complexity" evidence="6">
    <location>
        <begin position="321"/>
        <end position="334"/>
    </location>
</feature>
<keyword evidence="3 5" id="KW-0479">Metal-binding</keyword>
<dbReference type="AlphaFoldDB" id="A0AAN6SRK7"/>
<dbReference type="InterPro" id="IPR036511">
    <property type="entry name" value="TGT-like_sf"/>
</dbReference>
<dbReference type="PANTHER" id="PTHR46064">
    <property type="entry name" value="QUEUINE TRNA-RIBOSYLTRANSFERASE ACCESSORY SUBUNIT 2"/>
    <property type="match status" value="1"/>
</dbReference>
<feature type="binding site" evidence="5">
    <location>
        <position position="352"/>
    </location>
    <ligand>
        <name>Zn(2+)</name>
        <dbReference type="ChEBI" id="CHEBI:29105"/>
    </ligand>
</feature>
<evidence type="ECO:0000256" key="3">
    <source>
        <dbReference type="ARBA" id="ARBA00022723"/>
    </source>
</evidence>
<dbReference type="SUPFAM" id="SSF51713">
    <property type="entry name" value="tRNA-guanine transglycosylase"/>
    <property type="match status" value="1"/>
</dbReference>
<evidence type="ECO:0000256" key="1">
    <source>
        <dbReference type="ARBA" id="ARBA00022490"/>
    </source>
</evidence>